<accession>A0ABN6S8P6</accession>
<name>A0ABN6S8P6_9BACT</name>
<proteinExistence type="predicted"/>
<organism evidence="2 3">
    <name type="scientific">Pseudodesulfovibrio nedwellii</name>
    <dbReference type="NCBI Taxonomy" id="2973072"/>
    <lineage>
        <taxon>Bacteria</taxon>
        <taxon>Pseudomonadati</taxon>
        <taxon>Thermodesulfobacteriota</taxon>
        <taxon>Desulfovibrionia</taxon>
        <taxon>Desulfovibrionales</taxon>
        <taxon>Desulfovibrionaceae</taxon>
    </lineage>
</organism>
<evidence type="ECO:0000313" key="3">
    <source>
        <dbReference type="Proteomes" id="UP001317742"/>
    </source>
</evidence>
<keyword evidence="1" id="KW-1133">Transmembrane helix</keyword>
<dbReference type="Proteomes" id="UP001317742">
    <property type="component" value="Chromosome"/>
</dbReference>
<feature type="transmembrane region" description="Helical" evidence="1">
    <location>
        <begin position="12"/>
        <end position="29"/>
    </location>
</feature>
<dbReference type="EMBL" id="AP026709">
    <property type="protein sequence ID" value="BDQ38195.1"/>
    <property type="molecule type" value="Genomic_DNA"/>
</dbReference>
<evidence type="ECO:0000313" key="2">
    <source>
        <dbReference type="EMBL" id="BDQ38195.1"/>
    </source>
</evidence>
<gene>
    <name evidence="2" type="ORF">SYK_25550</name>
</gene>
<keyword evidence="1" id="KW-0472">Membrane</keyword>
<dbReference type="RefSeq" id="WP_281760700.1">
    <property type="nucleotide sequence ID" value="NZ_AP026709.1"/>
</dbReference>
<keyword evidence="1" id="KW-0812">Transmembrane</keyword>
<feature type="transmembrane region" description="Helical" evidence="1">
    <location>
        <begin position="35"/>
        <end position="57"/>
    </location>
</feature>
<reference evidence="2 3" key="1">
    <citation type="submission" date="2022-08" db="EMBL/GenBank/DDBJ databases">
        <title>Genome Sequence of the sulphate-reducing bacterium, Pseudodesulfovibrio sp. SYK.</title>
        <authorList>
            <person name="Kondo R."/>
            <person name="Kataoka T."/>
        </authorList>
    </citation>
    <scope>NUCLEOTIDE SEQUENCE [LARGE SCALE GENOMIC DNA]</scope>
    <source>
        <strain evidence="2 3">SYK</strain>
    </source>
</reference>
<evidence type="ECO:0000256" key="1">
    <source>
        <dbReference type="SAM" id="Phobius"/>
    </source>
</evidence>
<protein>
    <submittedName>
        <fullName evidence="2">Uncharacterized protein</fullName>
    </submittedName>
</protein>
<keyword evidence="3" id="KW-1185">Reference proteome</keyword>
<sequence length="64" mass="7390">MTRHIRKALIDMAGHVAVAAIVFGLCYWWSERIDFSFICSSIIIAGGIKNSIMTYNYEKRHRVK</sequence>